<keyword evidence="4 7" id="KW-1133">Transmembrane helix</keyword>
<dbReference type="Pfam" id="PF09822">
    <property type="entry name" value="ABC_transp_aux"/>
    <property type="match status" value="1"/>
</dbReference>
<evidence type="ECO:0000313" key="10">
    <source>
        <dbReference type="EMBL" id="SUZ87134.1"/>
    </source>
</evidence>
<dbReference type="InterPro" id="IPR019196">
    <property type="entry name" value="ABC_transp_unknown"/>
</dbReference>
<organism evidence="10">
    <name type="scientific">marine metagenome</name>
    <dbReference type="NCBI Taxonomy" id="408172"/>
    <lineage>
        <taxon>unclassified sequences</taxon>
        <taxon>metagenomes</taxon>
        <taxon>ecological metagenomes</taxon>
    </lineage>
</organism>
<evidence type="ECO:0000256" key="2">
    <source>
        <dbReference type="ARBA" id="ARBA00022475"/>
    </source>
</evidence>
<feature type="transmembrane region" description="Helical" evidence="7">
    <location>
        <begin position="18"/>
        <end position="40"/>
    </location>
</feature>
<evidence type="ECO:0000256" key="5">
    <source>
        <dbReference type="ARBA" id="ARBA00023136"/>
    </source>
</evidence>
<dbReference type="PANTHER" id="PTHR30294:SF29">
    <property type="entry name" value="MULTIDRUG ABC TRANSPORTER PERMEASE YBHS-RELATED"/>
    <property type="match status" value="1"/>
</dbReference>
<feature type="transmembrane region" description="Helical" evidence="7">
    <location>
        <begin position="104"/>
        <end position="128"/>
    </location>
</feature>
<protein>
    <submittedName>
        <fullName evidence="10">Uncharacterized protein</fullName>
    </submittedName>
</protein>
<feature type="transmembrane region" description="Helical" evidence="7">
    <location>
        <begin position="140"/>
        <end position="160"/>
    </location>
</feature>
<evidence type="ECO:0000256" key="1">
    <source>
        <dbReference type="ARBA" id="ARBA00004651"/>
    </source>
</evidence>
<evidence type="ECO:0000256" key="6">
    <source>
        <dbReference type="SAM" id="MobiDB-lite"/>
    </source>
</evidence>
<evidence type="ECO:0000259" key="8">
    <source>
        <dbReference type="Pfam" id="PF09822"/>
    </source>
</evidence>
<evidence type="ECO:0000256" key="4">
    <source>
        <dbReference type="ARBA" id="ARBA00022989"/>
    </source>
</evidence>
<feature type="transmembrane region" description="Helical" evidence="7">
    <location>
        <begin position="255"/>
        <end position="272"/>
    </location>
</feature>
<keyword evidence="2" id="KW-1003">Cell membrane</keyword>
<feature type="transmembrane region" description="Helical" evidence="7">
    <location>
        <begin position="212"/>
        <end position="235"/>
    </location>
</feature>
<feature type="transmembrane region" description="Helical" evidence="7">
    <location>
        <begin position="864"/>
        <end position="882"/>
    </location>
</feature>
<evidence type="ECO:0000259" key="9">
    <source>
        <dbReference type="Pfam" id="PF23357"/>
    </source>
</evidence>
<dbReference type="PANTHER" id="PTHR30294">
    <property type="entry name" value="MEMBRANE COMPONENT OF ABC TRANSPORTER YHHJ-RELATED"/>
    <property type="match status" value="1"/>
</dbReference>
<sequence>VQLNIPVIRALARRDLRIYFSSPSGYVFITVFIFLSAAAAFWQDRFFLDNLATLDQLNALFPYLLIFFIPALTMAVWAEERKQGTDELLLTLPAGDIEVVLGKYLAALGVYTAAVALSFSHVLVLMFLGSPDPGLVIGNYLGYWLLGGALIAVGMLASLLTANVTLAFILGAVFCAALVMIETTAALFSTSLGRLLEPLGVVGHFFEFSRGVVSLAGLLYFLLVTGVFLYLNVLLIGRRHWPKIAGGIPTWGHQLIRAVAVAIAVISVGAILSRANLRMDLTAEGLHSLSDETRNLVDELSTDRPVFIQAFVSPTVPEQYVQMRSTLLDLLAEIDAVGGSKVEVVIHETEPYTQEARNAREQFGITAREIPQLSSARAGFADVFLGLAFTCGAEEQVIPFFDRGLPAEYEIARSMRVVARTERKRIGVVNSGIRLFGGLDFQTFRSTPPWAVVEELRKQYEVMEITPSGPITEQVDGLVVVLPSSLSQEEMGHLQAYIEQGQPTLLLVDPLPTVDLSLSPSEEPGAGQNPFTQQNQPPPTPKGDIQALLTSLGVRWDSSSILWDAYNPHPDLAHLPPEVVFVGTGNQSKAPFNLDHRSTAELQELALLYPGHLSPTVDSASNFEPLVTSSQVSGTFPYFQMVQRGFLGAQLNRNLPHRPDASEYVLAAHIRSGDQLVTGESAPEDSEEASGSGAGSTGINAIVIADLDFISQQFFQIRQMGAGNLNFDNVTFFLNAIDVLVGDESFVTLRNRRVRHRTLTTVEANTRSYIEQRAIEEQQAESEADQALAEAQSRLDSRVQEVQNREDLDQRAKEIMARNLQEVENRRFEVLKTNIEAERDMEIESSKETMESQIRNIQSSIRTFAVLLPPIPVFALGVMVFIRRQRRERASTAAIRRVRT</sequence>
<dbReference type="InterPro" id="IPR055396">
    <property type="entry name" value="DUF7088"/>
</dbReference>
<comment type="subcellular location">
    <subcellularLocation>
        <location evidence="1">Cell membrane</location>
        <topology evidence="1">Multi-pass membrane protein</topology>
    </subcellularLocation>
</comment>
<dbReference type="InterPro" id="IPR051449">
    <property type="entry name" value="ABC-2_transporter_component"/>
</dbReference>
<feature type="domain" description="ABC-type uncharacterised transport system" evidence="8">
    <location>
        <begin position="423"/>
        <end position="736"/>
    </location>
</feature>
<keyword evidence="5 7" id="KW-0472">Membrane</keyword>
<dbReference type="AlphaFoldDB" id="A0A381R7F5"/>
<evidence type="ECO:0000256" key="3">
    <source>
        <dbReference type="ARBA" id="ARBA00022692"/>
    </source>
</evidence>
<gene>
    <name evidence="10" type="ORF">METZ01_LOCUS39988</name>
</gene>
<dbReference type="GO" id="GO:0005886">
    <property type="term" value="C:plasma membrane"/>
    <property type="evidence" value="ECO:0007669"/>
    <property type="project" value="UniProtKB-SubCell"/>
</dbReference>
<feature type="non-terminal residue" evidence="10">
    <location>
        <position position="1"/>
    </location>
</feature>
<feature type="domain" description="DUF7088" evidence="9">
    <location>
        <begin position="284"/>
        <end position="389"/>
    </location>
</feature>
<feature type="transmembrane region" description="Helical" evidence="7">
    <location>
        <begin position="60"/>
        <end position="78"/>
    </location>
</feature>
<evidence type="ECO:0000256" key="7">
    <source>
        <dbReference type="SAM" id="Phobius"/>
    </source>
</evidence>
<keyword evidence="3 7" id="KW-0812">Transmembrane</keyword>
<dbReference type="EMBL" id="UINC01001710">
    <property type="protein sequence ID" value="SUZ87134.1"/>
    <property type="molecule type" value="Genomic_DNA"/>
</dbReference>
<accession>A0A381R7F5</accession>
<dbReference type="Pfam" id="PF23357">
    <property type="entry name" value="DUF7088"/>
    <property type="match status" value="1"/>
</dbReference>
<name>A0A381R7F5_9ZZZZ</name>
<proteinExistence type="predicted"/>
<reference evidence="10" key="1">
    <citation type="submission" date="2018-05" db="EMBL/GenBank/DDBJ databases">
        <authorList>
            <person name="Lanie J.A."/>
            <person name="Ng W.-L."/>
            <person name="Kazmierczak K.M."/>
            <person name="Andrzejewski T.M."/>
            <person name="Davidsen T.M."/>
            <person name="Wayne K.J."/>
            <person name="Tettelin H."/>
            <person name="Glass J.I."/>
            <person name="Rusch D."/>
            <person name="Podicherti R."/>
            <person name="Tsui H.-C.T."/>
            <person name="Winkler M.E."/>
        </authorList>
    </citation>
    <scope>NUCLEOTIDE SEQUENCE</scope>
</reference>
<feature type="region of interest" description="Disordered" evidence="6">
    <location>
        <begin position="516"/>
        <end position="544"/>
    </location>
</feature>
<feature type="transmembrane region" description="Helical" evidence="7">
    <location>
        <begin position="167"/>
        <end position="192"/>
    </location>
</feature>